<dbReference type="Pfam" id="PF07694">
    <property type="entry name" value="5TM-5TMR_LYT"/>
    <property type="match status" value="1"/>
</dbReference>
<dbReference type="GO" id="GO:0052621">
    <property type="term" value="F:diguanylate cyclase activity"/>
    <property type="evidence" value="ECO:0007669"/>
    <property type="project" value="UniProtKB-EC"/>
</dbReference>
<dbReference type="Proteomes" id="UP001519272">
    <property type="component" value="Unassembled WGS sequence"/>
</dbReference>
<dbReference type="InterPro" id="IPR050469">
    <property type="entry name" value="Diguanylate_Cyclase"/>
</dbReference>
<dbReference type="InterPro" id="IPR029787">
    <property type="entry name" value="Nucleotide_cyclase"/>
</dbReference>
<organism evidence="8 9">
    <name type="scientific">Paenibacillus turicensis</name>
    <dbReference type="NCBI Taxonomy" id="160487"/>
    <lineage>
        <taxon>Bacteria</taxon>
        <taxon>Bacillati</taxon>
        <taxon>Bacillota</taxon>
        <taxon>Bacilli</taxon>
        <taxon>Bacillales</taxon>
        <taxon>Paenibacillaceae</taxon>
        <taxon>Paenibacillus</taxon>
    </lineage>
</organism>
<dbReference type="InterPro" id="IPR000160">
    <property type="entry name" value="GGDEF_dom"/>
</dbReference>
<dbReference type="InterPro" id="IPR011620">
    <property type="entry name" value="Sig_transdc_His_kinase_LytS_TM"/>
</dbReference>
<name>A0ABS4FM49_9BACL</name>
<dbReference type="SMART" id="SM00267">
    <property type="entry name" value="GGDEF"/>
    <property type="match status" value="1"/>
</dbReference>
<dbReference type="PROSITE" id="PS50887">
    <property type="entry name" value="GGDEF"/>
    <property type="match status" value="1"/>
</dbReference>
<accession>A0ABS4FM49</accession>
<keyword evidence="8" id="KW-0808">Transferase</keyword>
<dbReference type="Gene3D" id="1.10.1760.20">
    <property type="match status" value="1"/>
</dbReference>
<feature type="transmembrane region" description="Helical" evidence="6">
    <location>
        <begin position="131"/>
        <end position="152"/>
    </location>
</feature>
<dbReference type="RefSeq" id="WP_210087287.1">
    <property type="nucleotide sequence ID" value="NZ_JAGGKG010000001.1"/>
</dbReference>
<evidence type="ECO:0000256" key="6">
    <source>
        <dbReference type="SAM" id="Phobius"/>
    </source>
</evidence>
<evidence type="ECO:0000256" key="2">
    <source>
        <dbReference type="ARBA" id="ARBA00022475"/>
    </source>
</evidence>
<keyword evidence="3 6" id="KW-0812">Transmembrane</keyword>
<keyword evidence="5 6" id="KW-0472">Membrane</keyword>
<keyword evidence="2" id="KW-1003">Cell membrane</keyword>
<evidence type="ECO:0000313" key="8">
    <source>
        <dbReference type="EMBL" id="MBP1903601.1"/>
    </source>
</evidence>
<dbReference type="Gene3D" id="3.30.70.270">
    <property type="match status" value="1"/>
</dbReference>
<feature type="transmembrane region" description="Helical" evidence="6">
    <location>
        <begin position="103"/>
        <end position="124"/>
    </location>
</feature>
<dbReference type="PANTHER" id="PTHR45138">
    <property type="entry name" value="REGULATORY COMPONENTS OF SENSORY TRANSDUCTION SYSTEM"/>
    <property type="match status" value="1"/>
</dbReference>
<evidence type="ECO:0000256" key="3">
    <source>
        <dbReference type="ARBA" id="ARBA00022692"/>
    </source>
</evidence>
<feature type="domain" description="GGDEF" evidence="7">
    <location>
        <begin position="226"/>
        <end position="358"/>
    </location>
</feature>
<dbReference type="CDD" id="cd01949">
    <property type="entry name" value="GGDEF"/>
    <property type="match status" value="1"/>
</dbReference>
<keyword evidence="9" id="KW-1185">Reference proteome</keyword>
<dbReference type="InterPro" id="IPR043128">
    <property type="entry name" value="Rev_trsase/Diguanyl_cyclase"/>
</dbReference>
<protein>
    <submittedName>
        <fullName evidence="8">Diguanylate cyclase</fullName>
        <ecNumber evidence="8">2.7.7.65</ecNumber>
    </submittedName>
</protein>
<dbReference type="PANTHER" id="PTHR45138:SF9">
    <property type="entry name" value="DIGUANYLATE CYCLASE DGCM-RELATED"/>
    <property type="match status" value="1"/>
</dbReference>
<dbReference type="SUPFAM" id="SSF55073">
    <property type="entry name" value="Nucleotide cyclase"/>
    <property type="match status" value="1"/>
</dbReference>
<feature type="transmembrane region" description="Helical" evidence="6">
    <location>
        <begin position="72"/>
        <end position="97"/>
    </location>
</feature>
<comment type="subcellular location">
    <subcellularLocation>
        <location evidence="1">Cell membrane</location>
        <topology evidence="1">Multi-pass membrane protein</topology>
    </subcellularLocation>
</comment>
<evidence type="ECO:0000256" key="1">
    <source>
        <dbReference type="ARBA" id="ARBA00004651"/>
    </source>
</evidence>
<keyword evidence="4 6" id="KW-1133">Transmembrane helix</keyword>
<dbReference type="EMBL" id="JAGGKG010000001">
    <property type="protein sequence ID" value="MBP1903601.1"/>
    <property type="molecule type" value="Genomic_DNA"/>
</dbReference>
<dbReference type="NCBIfam" id="TIGR00254">
    <property type="entry name" value="GGDEF"/>
    <property type="match status" value="1"/>
</dbReference>
<sequence length="367" mass="41545">MFQSLINNFTMLTAFLFFGNLIRTKYLVPQHRSKKISQYAIGAFLGFLGVVLMYFSFPIHDKWITDFRQIPILVAACLTGFPGAIVTSIIIFVYRLFFFTSGLVVSLASLANIMVALVVGVFMLNRLRFELWRWGVALSASMLSTGIIFSLISKEFTAEIITIYESVFLISGLFTRSMLQYLKRSSEYLGLMQEHAERDFLTGLYNSRAFDGLMQKTITNAIEEKSYFSVLMLDIDHFKHVNDTYGHPAGDKVLMSLANILKKQFNIDDLIARKGGEEFVVVVNGYTSVETNDIAEQLRQAVEKYNFVLPDGQVIHITISIGIACYPQISSDKLIDIADQALYLAKQSGRNCVCLFSDLYVREKVML</sequence>
<dbReference type="Pfam" id="PF00990">
    <property type="entry name" value="GGDEF"/>
    <property type="match status" value="1"/>
</dbReference>
<gene>
    <name evidence="8" type="ORF">J2Z32_000213</name>
</gene>
<proteinExistence type="predicted"/>
<reference evidence="8 9" key="1">
    <citation type="submission" date="2021-03" db="EMBL/GenBank/DDBJ databases">
        <title>Genomic Encyclopedia of Type Strains, Phase IV (KMG-IV): sequencing the most valuable type-strain genomes for metagenomic binning, comparative biology and taxonomic classification.</title>
        <authorList>
            <person name="Goeker M."/>
        </authorList>
    </citation>
    <scope>NUCLEOTIDE SEQUENCE [LARGE SCALE GENOMIC DNA]</scope>
    <source>
        <strain evidence="8 9">DSM 14349</strain>
    </source>
</reference>
<evidence type="ECO:0000259" key="7">
    <source>
        <dbReference type="PROSITE" id="PS50887"/>
    </source>
</evidence>
<comment type="caution">
    <text evidence="8">The sequence shown here is derived from an EMBL/GenBank/DDBJ whole genome shotgun (WGS) entry which is preliminary data.</text>
</comment>
<keyword evidence="8" id="KW-0548">Nucleotidyltransferase</keyword>
<evidence type="ECO:0000256" key="5">
    <source>
        <dbReference type="ARBA" id="ARBA00023136"/>
    </source>
</evidence>
<dbReference type="EC" id="2.7.7.65" evidence="8"/>
<evidence type="ECO:0000313" key="9">
    <source>
        <dbReference type="Proteomes" id="UP001519272"/>
    </source>
</evidence>
<feature type="transmembrane region" description="Helical" evidence="6">
    <location>
        <begin position="40"/>
        <end position="60"/>
    </location>
</feature>
<evidence type="ECO:0000256" key="4">
    <source>
        <dbReference type="ARBA" id="ARBA00022989"/>
    </source>
</evidence>